<dbReference type="KEGG" id="acel:acsn021_34620"/>
<evidence type="ECO:0000313" key="2">
    <source>
        <dbReference type="Proteomes" id="UP000515561"/>
    </source>
</evidence>
<reference evidence="1 2" key="1">
    <citation type="journal article" date="2016" name="Int. J. Syst. Evol. Microbiol.">
        <title>Descriptions of Anaerotaenia torta gen. nov., sp. nov. and Anaerocolumna cellulosilytica gen. nov., sp. nov. isolated from a methanogenic reactor of cattle waste.</title>
        <authorList>
            <person name="Uek A."/>
            <person name="Ohtaki Y."/>
            <person name="Kaku N."/>
            <person name="Ueki K."/>
        </authorList>
    </citation>
    <scope>NUCLEOTIDE SEQUENCE [LARGE SCALE GENOMIC DNA]</scope>
    <source>
        <strain evidence="1 2">SN021</strain>
    </source>
</reference>
<accession>A0A6S6QXF3</accession>
<sequence length="234" mass="27231">MGQNRFEKMIHKLLTLDDETWGNYAFTRELLNKRISAGKREVMIYRAMECGREYAKRIIREYGTRDVRAIARILNVEVVYQKTSMAGKRILFACYTPPDKIEIMTEPVSQAVQLISKADSNLVELFLQDGIMDTILGHEVFHRLEEEYGREIYTRTEKILLWNFMGFKNYSTIRVLGEIGAMAFTKELNGLSYSPFLLDILLYYGYDTSGAEKMYREVLGMSSGRCRETVENFK</sequence>
<keyword evidence="2" id="KW-1185">Reference proteome</keyword>
<dbReference type="Proteomes" id="UP000515561">
    <property type="component" value="Chromosome"/>
</dbReference>
<name>A0A6S6QXF3_9FIRM</name>
<dbReference type="EMBL" id="AP023367">
    <property type="protein sequence ID" value="BCJ95893.1"/>
    <property type="molecule type" value="Genomic_DNA"/>
</dbReference>
<gene>
    <name evidence="1" type="ORF">acsn021_34620</name>
</gene>
<organism evidence="1 2">
    <name type="scientific">Anaerocolumna cellulosilytica</name>
    <dbReference type="NCBI Taxonomy" id="433286"/>
    <lineage>
        <taxon>Bacteria</taxon>
        <taxon>Bacillati</taxon>
        <taxon>Bacillota</taxon>
        <taxon>Clostridia</taxon>
        <taxon>Lachnospirales</taxon>
        <taxon>Lachnospiraceae</taxon>
        <taxon>Anaerocolumna</taxon>
    </lineage>
</organism>
<evidence type="ECO:0000313" key="1">
    <source>
        <dbReference type="EMBL" id="BCJ95893.1"/>
    </source>
</evidence>
<dbReference type="RefSeq" id="WP_243167829.1">
    <property type="nucleotide sequence ID" value="NZ_AP023367.1"/>
</dbReference>
<proteinExistence type="predicted"/>
<dbReference type="AlphaFoldDB" id="A0A6S6QXF3"/>
<protein>
    <submittedName>
        <fullName evidence="1">Uncharacterized protein</fullName>
    </submittedName>
</protein>